<organism evidence="4">
    <name type="scientific">Arion vulgaris</name>
    <dbReference type="NCBI Taxonomy" id="1028688"/>
    <lineage>
        <taxon>Eukaryota</taxon>
        <taxon>Metazoa</taxon>
        <taxon>Spiralia</taxon>
        <taxon>Lophotrochozoa</taxon>
        <taxon>Mollusca</taxon>
        <taxon>Gastropoda</taxon>
        <taxon>Heterobranchia</taxon>
        <taxon>Euthyneura</taxon>
        <taxon>Panpulmonata</taxon>
        <taxon>Eupulmonata</taxon>
        <taxon>Stylommatophora</taxon>
        <taxon>Helicina</taxon>
        <taxon>Arionoidea</taxon>
        <taxon>Arionidae</taxon>
        <taxon>Arion</taxon>
    </lineage>
</organism>
<dbReference type="InterPro" id="IPR036174">
    <property type="entry name" value="Znf_Sec23_Sec24_sf"/>
</dbReference>
<evidence type="ECO:0000256" key="2">
    <source>
        <dbReference type="ARBA" id="ARBA00023134"/>
    </source>
</evidence>
<dbReference type="SMART" id="SM00175">
    <property type="entry name" value="RAB"/>
    <property type="match status" value="1"/>
</dbReference>
<dbReference type="PANTHER" id="PTHR24070">
    <property type="entry name" value="RAS, DI-RAS, AND RHEB FAMILY MEMBERS OF SMALL GTPASE SUPERFAMILY"/>
    <property type="match status" value="1"/>
</dbReference>
<dbReference type="SMART" id="SM00173">
    <property type="entry name" value="RAS"/>
    <property type="match status" value="1"/>
</dbReference>
<name>A0A0B6ZYY1_9EUPU</name>
<dbReference type="PRINTS" id="PR00449">
    <property type="entry name" value="RASTRNSFRMNG"/>
</dbReference>
<dbReference type="SUPFAM" id="SSF52540">
    <property type="entry name" value="P-loop containing nucleoside triphosphate hydrolases"/>
    <property type="match status" value="2"/>
</dbReference>
<dbReference type="GO" id="GO:0003924">
    <property type="term" value="F:GTPase activity"/>
    <property type="evidence" value="ECO:0007669"/>
    <property type="project" value="InterPro"/>
</dbReference>
<dbReference type="GO" id="GO:0006888">
    <property type="term" value="P:endoplasmic reticulum to Golgi vesicle-mediated transport"/>
    <property type="evidence" value="ECO:0007669"/>
    <property type="project" value="InterPro"/>
</dbReference>
<dbReference type="GO" id="GO:0006886">
    <property type="term" value="P:intracellular protein transport"/>
    <property type="evidence" value="ECO:0007669"/>
    <property type="project" value="InterPro"/>
</dbReference>
<evidence type="ECO:0000313" key="5">
    <source>
        <dbReference type="EMBL" id="CEK73881.1"/>
    </source>
</evidence>
<feature type="compositionally biased region" description="Low complexity" evidence="3">
    <location>
        <begin position="273"/>
        <end position="294"/>
    </location>
</feature>
<evidence type="ECO:0000256" key="3">
    <source>
        <dbReference type="SAM" id="MobiDB-lite"/>
    </source>
</evidence>
<accession>A0A0B6ZYY1</accession>
<proteinExistence type="predicted"/>
<dbReference type="PROSITE" id="PS51421">
    <property type="entry name" value="RAS"/>
    <property type="match status" value="1"/>
</dbReference>
<dbReference type="SMART" id="SM00174">
    <property type="entry name" value="RHO"/>
    <property type="match status" value="1"/>
</dbReference>
<evidence type="ECO:0000313" key="4">
    <source>
        <dbReference type="EMBL" id="CEK73879.1"/>
    </source>
</evidence>
<dbReference type="Gene3D" id="3.40.50.300">
    <property type="entry name" value="P-loop containing nucleotide triphosphate hydrolases"/>
    <property type="match status" value="2"/>
</dbReference>
<protein>
    <submittedName>
        <fullName evidence="4">Uncharacterized protein</fullName>
    </submittedName>
</protein>
<dbReference type="InterPro" id="IPR001806">
    <property type="entry name" value="Small_GTPase"/>
</dbReference>
<dbReference type="EMBL" id="HACG01027016">
    <property type="protein sequence ID" value="CEK73881.1"/>
    <property type="molecule type" value="Transcribed_RNA"/>
</dbReference>
<sequence length="420" mass="45855">MELGSKFVYLGNDAEDDEEVVLSNVNGVVLSDSESDESNDDGEVCLLDILDTAGQEEYSSQKDMYVHSADGIVIIYSITDRDSFTLAESIFIWLKHLTQCNPFSILVANKQDLTSEATVTSQEGIDLALKLGIPFYETSAKTGTGVVEAMTGLVKIIPRISTDYRIVMLGGGAVGKSSITIRFTSNSFVENYDPTIEDSYRKMIRVKGLQPLSKEEKKVLRKKKKSNADSGVMGIFPTNRAASGKNSLSFVQKLFGPKSEPQLGNSMRRPPRSHQSSRPPFPESRSQSFESSPSKNKVKVTEKKTDGNVVLIALKILGDEPNLVTGDPIKCAGCLAVLTSTAVLVEDGDTMTWNCEFCGHVNSGLNISENEIPKGDSFDFMLSPATKSTADNTGEEVVLEKKKETSLGVTVYCMDKYINE</sequence>
<dbReference type="GO" id="GO:0005525">
    <property type="term" value="F:GTP binding"/>
    <property type="evidence" value="ECO:0007669"/>
    <property type="project" value="UniProtKB-KW"/>
</dbReference>
<dbReference type="GO" id="GO:0007165">
    <property type="term" value="P:signal transduction"/>
    <property type="evidence" value="ECO:0007669"/>
    <property type="project" value="InterPro"/>
</dbReference>
<dbReference type="PROSITE" id="PS51419">
    <property type="entry name" value="RAB"/>
    <property type="match status" value="1"/>
</dbReference>
<keyword evidence="2" id="KW-0342">GTP-binding</keyword>
<evidence type="ECO:0000256" key="1">
    <source>
        <dbReference type="ARBA" id="ARBA00022741"/>
    </source>
</evidence>
<dbReference type="InterPro" id="IPR027417">
    <property type="entry name" value="P-loop_NTPase"/>
</dbReference>
<feature type="region of interest" description="Disordered" evidence="3">
    <location>
        <begin position="257"/>
        <end position="301"/>
    </location>
</feature>
<dbReference type="GO" id="GO:0030127">
    <property type="term" value="C:COPII vesicle coat"/>
    <property type="evidence" value="ECO:0007669"/>
    <property type="project" value="InterPro"/>
</dbReference>
<dbReference type="EMBL" id="HACG01027014">
    <property type="protein sequence ID" value="CEK73879.1"/>
    <property type="molecule type" value="Transcribed_RNA"/>
</dbReference>
<reference evidence="4" key="1">
    <citation type="submission" date="2014-12" db="EMBL/GenBank/DDBJ databases">
        <title>Insight into the proteome of Arion vulgaris.</title>
        <authorList>
            <person name="Aradska J."/>
            <person name="Bulat T."/>
            <person name="Smidak R."/>
            <person name="Sarate P."/>
            <person name="Gangsoo J."/>
            <person name="Sialana F."/>
            <person name="Bilban M."/>
            <person name="Lubec G."/>
        </authorList>
    </citation>
    <scope>NUCLEOTIDE SEQUENCE</scope>
    <source>
        <tissue evidence="4">Skin</tissue>
    </source>
</reference>
<dbReference type="InterPro" id="IPR020849">
    <property type="entry name" value="Small_GTPase_Ras-type"/>
</dbReference>
<dbReference type="GO" id="GO:0008270">
    <property type="term" value="F:zinc ion binding"/>
    <property type="evidence" value="ECO:0007669"/>
    <property type="project" value="InterPro"/>
</dbReference>
<keyword evidence="1" id="KW-0547">Nucleotide-binding</keyword>
<gene>
    <name evidence="4" type="primary">ORF88712</name>
    <name evidence="5" type="synonym">ORF88725</name>
</gene>
<dbReference type="Pfam" id="PF00071">
    <property type="entry name" value="Ras"/>
    <property type="match status" value="2"/>
</dbReference>
<dbReference type="AlphaFoldDB" id="A0A0B6ZYY1"/>
<dbReference type="SUPFAM" id="SSF82919">
    <property type="entry name" value="Zn-finger domain of Sec23/24"/>
    <property type="match status" value="1"/>
</dbReference>